<dbReference type="InterPro" id="IPR043128">
    <property type="entry name" value="Rev_trsase/Diguanyl_cyclase"/>
</dbReference>
<dbReference type="FunFam" id="1.10.340.70:FF:000003">
    <property type="entry name" value="Protein CBG25708"/>
    <property type="match status" value="1"/>
</dbReference>
<evidence type="ECO:0000256" key="3">
    <source>
        <dbReference type="ARBA" id="ARBA00022695"/>
    </source>
</evidence>
<organism evidence="13 14">
    <name type="scientific">Meloidogyne enterolobii</name>
    <name type="common">Root-knot nematode worm</name>
    <name type="synonym">Meloidogyne mayaguensis</name>
    <dbReference type="NCBI Taxonomy" id="390850"/>
    <lineage>
        <taxon>Eukaryota</taxon>
        <taxon>Metazoa</taxon>
        <taxon>Ecdysozoa</taxon>
        <taxon>Nematoda</taxon>
        <taxon>Chromadorea</taxon>
        <taxon>Rhabditida</taxon>
        <taxon>Tylenchina</taxon>
        <taxon>Tylenchomorpha</taxon>
        <taxon>Tylenchoidea</taxon>
        <taxon>Meloidogynidae</taxon>
        <taxon>Meloidogyninae</taxon>
        <taxon>Meloidogyne</taxon>
    </lineage>
</organism>
<evidence type="ECO:0000256" key="8">
    <source>
        <dbReference type="PROSITE-ProRule" id="PRU00047"/>
    </source>
</evidence>
<dbReference type="InterPro" id="IPR043502">
    <property type="entry name" value="DNA/RNA_pol_sf"/>
</dbReference>
<keyword evidence="4" id="KW-0540">Nuclease</keyword>
<dbReference type="InterPro" id="IPR050951">
    <property type="entry name" value="Retrovirus_Pol_polyprotein"/>
</dbReference>
<evidence type="ECO:0000259" key="10">
    <source>
        <dbReference type="PROSITE" id="PS50158"/>
    </source>
</evidence>
<feature type="domain" description="CCHC-type" evidence="10">
    <location>
        <begin position="262"/>
        <end position="276"/>
    </location>
</feature>
<dbReference type="SMART" id="SM00343">
    <property type="entry name" value="ZnF_C2HC"/>
    <property type="match status" value="2"/>
</dbReference>
<dbReference type="SUPFAM" id="SSF50630">
    <property type="entry name" value="Acid proteases"/>
    <property type="match status" value="1"/>
</dbReference>
<feature type="region of interest" description="Disordered" evidence="9">
    <location>
        <begin position="1333"/>
        <end position="1401"/>
    </location>
</feature>
<keyword evidence="8" id="KW-0862">Zinc</keyword>
<dbReference type="Pfam" id="PF17921">
    <property type="entry name" value="Integrase_H2C2"/>
    <property type="match status" value="1"/>
</dbReference>
<dbReference type="InterPro" id="IPR036875">
    <property type="entry name" value="Znf_CCHC_sf"/>
</dbReference>
<dbReference type="InterPro" id="IPR001584">
    <property type="entry name" value="Integrase_cat-core"/>
</dbReference>
<keyword evidence="8" id="KW-0863">Zinc-finger</keyword>
<dbReference type="InterPro" id="IPR036397">
    <property type="entry name" value="RNaseH_sf"/>
</dbReference>
<feature type="compositionally biased region" description="Polar residues" evidence="9">
    <location>
        <begin position="1338"/>
        <end position="1354"/>
    </location>
</feature>
<dbReference type="Pfam" id="PF00078">
    <property type="entry name" value="RVT_1"/>
    <property type="match status" value="1"/>
</dbReference>
<sequence>MATFTAEQFQQLMQVLSANANNSAAASLASVLDSRIGKFYYEPEAGQTFEVWYKRYSNFFLEEGKSLDDSAKVRLLVGKIGESEYATFSNAVLPSTPDQLKFKDAVSKLKDLFGDKRSLFVRRYECFKIQQQQGQDISSYVASVNASCENADLTLTKEALKCLIMVVGLRDEYHDLRQKCLQLLEDARRRNENFTLEKLGEECRAYMLIRESAHSLSNANPSQQSINAIQSKPNIWKEKTKKKSPRKIGGTQSKETHPNSTCYCCGKQGHWRKDCRFKDATCKRCYKKGHLVDNCRSKTRADDRNTRRINTVSTYCLAMEAKNPDWFLVKLEINGVDVEMKLDTASQITLVTTRTWKKLGCPELQMADLQVKNCNDIAFDIQGKFECSVQFNGAQRKTLTAYTCNSVAHDLLGIPWICELQILAQEMLETFQKSTAKISVVKENKIAMTDANELKESLQSMFPSVFDSALGLCTKLKAQLHLKADARPVFCKARPVPFGALEAINEELDRLLAIGAIKPVEFSQWAAPILAVKKKSGKTRVCIDFSTGLNNALELNRHPLPRPDDIYASLNGAKHFSQLDLRDAYLQIELDEKSKGLCGINTHRGLMQCQRLPFGVKSAPSIFQHVMDQMLSGIPGAYCYLDDLIIASPSIEKHAQTIQKLFAKIQEYGFKIQAEKCHFLQSEIKFLGHLISAEGIKPDPARSEAIRKMPAPHDVSSLRSFLGALNYYGRFIRSMCDLRAPLDELLRKDVIWEWTEKQQSAFEKAKEILVSPLLLTHYDPSLPIIVAADASKDGIGIVLSHKFPDGTEKAVEHGAVTFTPAQRNYSQIEKEALALVFAVQKFHRMIYGRHFTLLTDHKPLLAIFGSKTGIPIYSASRLQRWAIILSNYDFDIKYVKTTAFGKADVLSRLIANYPRPEEDILIANISADTECFVNNVFGTVTNDLPISANEIANETENDLILQKLLMKIRGNWEVCKDTDLLPYFPKRREISEIKGCLIYGQRTIIPEKLRSKMLKTLHFAHPGIVKMKLLAKEHVYWPKMNSDIERLVKECQNCQETAKVPIKAKLAPWKITEEVFQRVHMDFAGPCMDGYTYLLLVDSYSKWPEVFRMTNISAKATVDTLRTVIHRLGIPKELVSDNGTQFRSTELAKFCKEYDIKHTFTPPFHPQSNGQVERFVDTFKRGMKKAKEDKFWCEKMLLAYRSTPHTALNGCSPDQLFLGRRLRTKISLVHPEGLKLKKTKFSKSERIEYTQKMAKQFDKKHGSKNIEFSNGEAIYALNYRFGKTHWLPGEIISKVKNSPTYRVSIPSIGRNVHRHSNQLRKRLQVIETEVMAHEDQQVQRQARTPTQKSPAQEKNNSETRRHQIERDQNVQKTPRRYPNRDRRQVHHLDMDPKKKRYEKGD</sequence>
<evidence type="ECO:0000256" key="5">
    <source>
        <dbReference type="ARBA" id="ARBA00022759"/>
    </source>
</evidence>
<dbReference type="Proteomes" id="UP000580250">
    <property type="component" value="Unassembled WGS sequence"/>
</dbReference>
<evidence type="ECO:0000313" key="14">
    <source>
        <dbReference type="Proteomes" id="UP000580250"/>
    </source>
</evidence>
<feature type="domain" description="Reverse transcriptase" evidence="11">
    <location>
        <begin position="513"/>
        <end position="691"/>
    </location>
</feature>
<feature type="compositionally biased region" description="Basic and acidic residues" evidence="9">
    <location>
        <begin position="1355"/>
        <end position="1369"/>
    </location>
</feature>
<proteinExistence type="predicted"/>
<dbReference type="InterPro" id="IPR041373">
    <property type="entry name" value="RT_RNaseH"/>
</dbReference>
<dbReference type="GO" id="GO:0004519">
    <property type="term" value="F:endonuclease activity"/>
    <property type="evidence" value="ECO:0007669"/>
    <property type="project" value="UniProtKB-KW"/>
</dbReference>
<reference evidence="13 14" key="1">
    <citation type="submission" date="2020-08" db="EMBL/GenBank/DDBJ databases">
        <authorList>
            <person name="Koutsovoulos G."/>
            <person name="Danchin GJ E."/>
        </authorList>
    </citation>
    <scope>NUCLEOTIDE SEQUENCE [LARGE SCALE GENOMIC DNA]</scope>
</reference>
<dbReference type="OrthoDB" id="5854149at2759"/>
<dbReference type="Gene3D" id="4.10.60.10">
    <property type="entry name" value="Zinc finger, CCHC-type"/>
    <property type="match status" value="1"/>
</dbReference>
<evidence type="ECO:0000259" key="12">
    <source>
        <dbReference type="PROSITE" id="PS50994"/>
    </source>
</evidence>
<dbReference type="GO" id="GO:0008270">
    <property type="term" value="F:zinc ion binding"/>
    <property type="evidence" value="ECO:0007669"/>
    <property type="project" value="UniProtKB-KW"/>
</dbReference>
<dbReference type="InterPro" id="IPR001878">
    <property type="entry name" value="Znf_CCHC"/>
</dbReference>
<dbReference type="PROSITE" id="PS50994">
    <property type="entry name" value="INTEGRASE"/>
    <property type="match status" value="1"/>
</dbReference>
<dbReference type="Gene3D" id="3.30.420.10">
    <property type="entry name" value="Ribonuclease H-like superfamily/Ribonuclease H"/>
    <property type="match status" value="1"/>
</dbReference>
<dbReference type="EMBL" id="CAJEWN010000304">
    <property type="protein sequence ID" value="CAD2177757.1"/>
    <property type="molecule type" value="Genomic_DNA"/>
</dbReference>
<name>A0A6V7VS28_MELEN</name>
<dbReference type="Pfam" id="PF23309">
    <property type="entry name" value="DUF7083"/>
    <property type="match status" value="1"/>
</dbReference>
<keyword evidence="3" id="KW-0548">Nucleotidyltransferase</keyword>
<gene>
    <name evidence="13" type="ORF">MENT_LOCUS29650</name>
</gene>
<feature type="compositionally biased region" description="Basic and acidic residues" evidence="9">
    <location>
        <begin position="1378"/>
        <end position="1401"/>
    </location>
</feature>
<dbReference type="InterPro" id="IPR055510">
    <property type="entry name" value="DUF7083"/>
</dbReference>
<accession>A0A6V7VS28</accession>
<dbReference type="PROSITE" id="PS50158">
    <property type="entry name" value="ZF_CCHC"/>
    <property type="match status" value="1"/>
</dbReference>
<keyword evidence="7" id="KW-0695">RNA-directed DNA polymerase</keyword>
<dbReference type="InterPro" id="IPR041588">
    <property type="entry name" value="Integrase_H2C2"/>
</dbReference>
<evidence type="ECO:0000256" key="4">
    <source>
        <dbReference type="ARBA" id="ARBA00022722"/>
    </source>
</evidence>
<evidence type="ECO:0000256" key="9">
    <source>
        <dbReference type="SAM" id="MobiDB-lite"/>
    </source>
</evidence>
<dbReference type="SUPFAM" id="SSF57756">
    <property type="entry name" value="Retrovirus zinc finger-like domains"/>
    <property type="match status" value="1"/>
</dbReference>
<evidence type="ECO:0000313" key="13">
    <source>
        <dbReference type="EMBL" id="CAD2177757.1"/>
    </source>
</evidence>
<dbReference type="Pfam" id="PF00665">
    <property type="entry name" value="rve"/>
    <property type="match status" value="1"/>
</dbReference>
<feature type="domain" description="Integrase catalytic" evidence="12">
    <location>
        <begin position="1064"/>
        <end position="1181"/>
    </location>
</feature>
<dbReference type="GO" id="GO:0015074">
    <property type="term" value="P:DNA integration"/>
    <property type="evidence" value="ECO:0007669"/>
    <property type="project" value="InterPro"/>
</dbReference>
<dbReference type="Gene3D" id="1.10.340.70">
    <property type="match status" value="1"/>
</dbReference>
<dbReference type="FunFam" id="3.30.70.270:FF:000020">
    <property type="entry name" value="Transposon Tf2-6 polyprotein-like Protein"/>
    <property type="match status" value="1"/>
</dbReference>
<dbReference type="CDD" id="cd01647">
    <property type="entry name" value="RT_LTR"/>
    <property type="match status" value="1"/>
</dbReference>
<dbReference type="GO" id="GO:0042575">
    <property type="term" value="C:DNA polymerase complex"/>
    <property type="evidence" value="ECO:0007669"/>
    <property type="project" value="UniProtKB-ARBA"/>
</dbReference>
<keyword evidence="6" id="KW-0378">Hydrolase</keyword>
<dbReference type="GO" id="GO:0019899">
    <property type="term" value="F:enzyme binding"/>
    <property type="evidence" value="ECO:0007669"/>
    <property type="project" value="UniProtKB-ARBA"/>
</dbReference>
<evidence type="ECO:0000256" key="6">
    <source>
        <dbReference type="ARBA" id="ARBA00022801"/>
    </source>
</evidence>
<dbReference type="InterPro" id="IPR021109">
    <property type="entry name" value="Peptidase_aspartic_dom_sf"/>
</dbReference>
<evidence type="ECO:0000256" key="2">
    <source>
        <dbReference type="ARBA" id="ARBA00022679"/>
    </source>
</evidence>
<dbReference type="Gene3D" id="3.10.10.10">
    <property type="entry name" value="HIV Type 1 Reverse Transcriptase, subunit A, domain 1"/>
    <property type="match status" value="1"/>
</dbReference>
<dbReference type="Gene3D" id="2.40.70.10">
    <property type="entry name" value="Acid Proteases"/>
    <property type="match status" value="1"/>
</dbReference>
<dbReference type="GO" id="GO:0006508">
    <property type="term" value="P:proteolysis"/>
    <property type="evidence" value="ECO:0007669"/>
    <property type="project" value="UniProtKB-KW"/>
</dbReference>
<dbReference type="CDD" id="cd09274">
    <property type="entry name" value="RNase_HI_RT_Ty3"/>
    <property type="match status" value="1"/>
</dbReference>
<dbReference type="InterPro" id="IPR000477">
    <property type="entry name" value="RT_dom"/>
</dbReference>
<dbReference type="PANTHER" id="PTHR37984">
    <property type="entry name" value="PROTEIN CBG26694"/>
    <property type="match status" value="1"/>
</dbReference>
<dbReference type="Pfam" id="PF17917">
    <property type="entry name" value="RT_RNaseH"/>
    <property type="match status" value="1"/>
</dbReference>
<keyword evidence="2" id="KW-0808">Transferase</keyword>
<dbReference type="SUPFAM" id="SSF56672">
    <property type="entry name" value="DNA/RNA polymerases"/>
    <property type="match status" value="1"/>
</dbReference>
<dbReference type="GO" id="GO:0004190">
    <property type="term" value="F:aspartic-type endopeptidase activity"/>
    <property type="evidence" value="ECO:0007669"/>
    <property type="project" value="UniProtKB-KW"/>
</dbReference>
<evidence type="ECO:0000256" key="1">
    <source>
        <dbReference type="ARBA" id="ARBA00012493"/>
    </source>
</evidence>
<dbReference type="InterPro" id="IPR012337">
    <property type="entry name" value="RNaseH-like_sf"/>
</dbReference>
<dbReference type="EC" id="2.7.7.49" evidence="1"/>
<dbReference type="Gene3D" id="3.30.70.270">
    <property type="match status" value="2"/>
</dbReference>
<comment type="caution">
    <text evidence="13">The sequence shown here is derived from an EMBL/GenBank/DDBJ whole genome shotgun (WGS) entry which is preliminary data.</text>
</comment>
<dbReference type="GO" id="GO:0003677">
    <property type="term" value="F:DNA binding"/>
    <property type="evidence" value="ECO:0007669"/>
    <property type="project" value="UniProtKB-KW"/>
</dbReference>
<dbReference type="FunFam" id="3.30.420.10:FF:000063">
    <property type="entry name" value="Retrovirus-related Pol polyprotein from transposon 297-like Protein"/>
    <property type="match status" value="1"/>
</dbReference>
<evidence type="ECO:0000256" key="7">
    <source>
        <dbReference type="ARBA" id="ARBA00022918"/>
    </source>
</evidence>
<keyword evidence="8" id="KW-0479">Metal-binding</keyword>
<dbReference type="SUPFAM" id="SSF53098">
    <property type="entry name" value="Ribonuclease H-like"/>
    <property type="match status" value="1"/>
</dbReference>
<dbReference type="PANTHER" id="PTHR37984:SF5">
    <property type="entry name" value="PROTEIN NYNRIN-LIKE"/>
    <property type="match status" value="1"/>
</dbReference>
<dbReference type="GO" id="GO:0003964">
    <property type="term" value="F:RNA-directed DNA polymerase activity"/>
    <property type="evidence" value="ECO:0007669"/>
    <property type="project" value="UniProtKB-EC"/>
</dbReference>
<dbReference type="PROSITE" id="PS50878">
    <property type="entry name" value="RT_POL"/>
    <property type="match status" value="1"/>
</dbReference>
<evidence type="ECO:0000259" key="11">
    <source>
        <dbReference type="PROSITE" id="PS50878"/>
    </source>
</evidence>
<protein>
    <recommendedName>
        <fullName evidence="1">RNA-directed DNA polymerase</fullName>
        <ecNumber evidence="1">2.7.7.49</ecNumber>
    </recommendedName>
</protein>
<keyword evidence="5" id="KW-0255">Endonuclease</keyword>